<accession>A0A6P5G0V7</accession>
<feature type="transmembrane region" description="Helical" evidence="6">
    <location>
        <begin position="175"/>
        <end position="197"/>
    </location>
</feature>
<reference evidence="8" key="2">
    <citation type="submission" date="2025-08" db="UniProtKB">
        <authorList>
            <consortium name="RefSeq"/>
        </authorList>
    </citation>
    <scope>IDENTIFICATION</scope>
    <source>
        <tissue evidence="8">Leaf</tissue>
    </source>
</reference>
<feature type="transmembrane region" description="Helical" evidence="6">
    <location>
        <begin position="104"/>
        <end position="122"/>
    </location>
</feature>
<keyword evidence="7" id="KW-1185">Reference proteome</keyword>
<dbReference type="InterPro" id="IPR045069">
    <property type="entry name" value="MATE_euk"/>
</dbReference>
<proteinExistence type="inferred from homology"/>
<dbReference type="GO" id="GO:0016020">
    <property type="term" value="C:membrane"/>
    <property type="evidence" value="ECO:0007669"/>
    <property type="project" value="UniProtKB-SubCell"/>
</dbReference>
<feature type="transmembrane region" description="Helical" evidence="6">
    <location>
        <begin position="203"/>
        <end position="227"/>
    </location>
</feature>
<feature type="transmembrane region" description="Helical" evidence="6">
    <location>
        <begin position="406"/>
        <end position="426"/>
    </location>
</feature>
<evidence type="ECO:0000256" key="4">
    <source>
        <dbReference type="ARBA" id="ARBA00022989"/>
    </source>
</evidence>
<reference evidence="7" key="1">
    <citation type="journal article" date="2015" name="Nat. Genet.">
        <title>The pineapple genome and the evolution of CAM photosynthesis.</title>
        <authorList>
            <person name="Ming R."/>
            <person name="VanBuren R."/>
            <person name="Wai C.M."/>
            <person name="Tang H."/>
            <person name="Schatz M.C."/>
            <person name="Bowers J.E."/>
            <person name="Lyons E."/>
            <person name="Wang M.L."/>
            <person name="Chen J."/>
            <person name="Biggers E."/>
            <person name="Zhang J."/>
            <person name="Huang L."/>
            <person name="Zhang L."/>
            <person name="Miao W."/>
            <person name="Zhang J."/>
            <person name="Ye Z."/>
            <person name="Miao C."/>
            <person name="Lin Z."/>
            <person name="Wang H."/>
            <person name="Zhou H."/>
            <person name="Yim W.C."/>
            <person name="Priest H.D."/>
            <person name="Zheng C."/>
            <person name="Woodhouse M."/>
            <person name="Edger P.P."/>
            <person name="Guyot R."/>
            <person name="Guo H.B."/>
            <person name="Guo H."/>
            <person name="Zheng G."/>
            <person name="Singh R."/>
            <person name="Sharma A."/>
            <person name="Min X."/>
            <person name="Zheng Y."/>
            <person name="Lee H."/>
            <person name="Gurtowski J."/>
            <person name="Sedlazeck F.J."/>
            <person name="Harkess A."/>
            <person name="McKain M.R."/>
            <person name="Liao Z."/>
            <person name="Fang J."/>
            <person name="Liu J."/>
            <person name="Zhang X."/>
            <person name="Zhang Q."/>
            <person name="Hu W."/>
            <person name="Qin Y."/>
            <person name="Wang K."/>
            <person name="Chen L.Y."/>
            <person name="Shirley N."/>
            <person name="Lin Y.R."/>
            <person name="Liu L.Y."/>
            <person name="Hernandez A.G."/>
            <person name="Wright C.L."/>
            <person name="Bulone V."/>
            <person name="Tuskan G.A."/>
            <person name="Heath K."/>
            <person name="Zee F."/>
            <person name="Moore P.H."/>
            <person name="Sunkar R."/>
            <person name="Leebens-Mack J.H."/>
            <person name="Mockler T."/>
            <person name="Bennetzen J.L."/>
            <person name="Freeling M."/>
            <person name="Sankoff D."/>
            <person name="Paterson A.H."/>
            <person name="Zhu X."/>
            <person name="Yang X."/>
            <person name="Smith J.A."/>
            <person name="Cushman J.C."/>
            <person name="Paull R.E."/>
            <person name="Yu Q."/>
        </authorList>
    </citation>
    <scope>NUCLEOTIDE SEQUENCE [LARGE SCALE GENOMIC DNA]</scope>
    <source>
        <strain evidence="7">cv. F153</strain>
    </source>
</reference>
<dbReference type="PANTHER" id="PTHR11206">
    <property type="entry name" value="MULTIDRUG RESISTANCE PROTEIN"/>
    <property type="match status" value="1"/>
</dbReference>
<name>A0A6P5G0V7_ANACO</name>
<evidence type="ECO:0000256" key="2">
    <source>
        <dbReference type="ARBA" id="ARBA00010199"/>
    </source>
</evidence>
<dbReference type="GO" id="GO:0015297">
    <property type="term" value="F:antiporter activity"/>
    <property type="evidence" value="ECO:0007669"/>
    <property type="project" value="InterPro"/>
</dbReference>
<dbReference type="GO" id="GO:1990961">
    <property type="term" value="P:xenobiotic detoxification by transmembrane export across the plasma membrane"/>
    <property type="evidence" value="ECO:0007669"/>
    <property type="project" value="InterPro"/>
</dbReference>
<feature type="transmembrane region" description="Helical" evidence="6">
    <location>
        <begin position="248"/>
        <end position="272"/>
    </location>
</feature>
<feature type="transmembrane region" description="Helical" evidence="6">
    <location>
        <begin position="368"/>
        <end position="385"/>
    </location>
</feature>
<dbReference type="OrthoDB" id="2126698at2759"/>
<comment type="similarity">
    <text evidence="2 6">Belongs to the multi antimicrobial extrusion (MATE) (TC 2.A.66.1) family.</text>
</comment>
<keyword evidence="4 6" id="KW-1133">Transmembrane helix</keyword>
<keyword evidence="3 6" id="KW-0812">Transmembrane</keyword>
<dbReference type="CDD" id="cd13132">
    <property type="entry name" value="MATE_eukaryotic"/>
    <property type="match status" value="1"/>
</dbReference>
<comment type="subcellular location">
    <subcellularLocation>
        <location evidence="1">Membrane</location>
        <topology evidence="1">Multi-pass membrane protein</topology>
    </subcellularLocation>
</comment>
<dbReference type="InterPro" id="IPR002528">
    <property type="entry name" value="MATE_fam"/>
</dbReference>
<evidence type="ECO:0000256" key="6">
    <source>
        <dbReference type="RuleBase" id="RU004914"/>
    </source>
</evidence>
<dbReference type="NCBIfam" id="TIGR00797">
    <property type="entry name" value="matE"/>
    <property type="match status" value="1"/>
</dbReference>
<keyword evidence="5 6" id="KW-0472">Membrane</keyword>
<dbReference type="Proteomes" id="UP000515123">
    <property type="component" value="Linkage group 13"/>
</dbReference>
<evidence type="ECO:0000256" key="3">
    <source>
        <dbReference type="ARBA" id="ARBA00022692"/>
    </source>
</evidence>
<dbReference type="RefSeq" id="XP_020102004.1">
    <property type="nucleotide sequence ID" value="XM_020246415.1"/>
</dbReference>
<dbReference type="GO" id="GO:0042910">
    <property type="term" value="F:xenobiotic transmembrane transporter activity"/>
    <property type="evidence" value="ECO:0007669"/>
    <property type="project" value="InterPro"/>
</dbReference>
<evidence type="ECO:0000313" key="8">
    <source>
        <dbReference type="RefSeq" id="XP_020102004.1"/>
    </source>
</evidence>
<feature type="transmembrane region" description="Helical" evidence="6">
    <location>
        <begin position="331"/>
        <end position="353"/>
    </location>
</feature>
<feature type="transmembrane region" description="Helical" evidence="6">
    <location>
        <begin position="432"/>
        <end position="455"/>
    </location>
</feature>
<evidence type="ECO:0000256" key="1">
    <source>
        <dbReference type="ARBA" id="ARBA00004141"/>
    </source>
</evidence>
<evidence type="ECO:0000256" key="5">
    <source>
        <dbReference type="ARBA" id="ARBA00023136"/>
    </source>
</evidence>
<dbReference type="Pfam" id="PF01554">
    <property type="entry name" value="MatE"/>
    <property type="match status" value="2"/>
</dbReference>
<protein>
    <recommendedName>
        <fullName evidence="6">Protein DETOXIFICATION</fullName>
    </recommendedName>
    <alternativeName>
        <fullName evidence="6">Multidrug and toxic compound extrusion protein</fullName>
    </alternativeName>
</protein>
<dbReference type="GeneID" id="109719639"/>
<dbReference type="AlphaFoldDB" id="A0A6P5G0V7"/>
<gene>
    <name evidence="8" type="primary">LOC109719639</name>
</gene>
<sequence>MVVGDQTQKHTTLAEVLEEIVKMKEIGAPVTAINLLGYCKSMVSVMCLGRLGRVELAGGALAVGFANVTGYSVLSGLALGIEPICAQAFGSGNPALAARALRRAFALLLAAAIPISVLWVSLHPLLLALRQDPAVAAVAARFIRFALPDLLAAAFLSPVRIYLRTEGAGNPPRRLMWCTCLAVAGHVPLSLFLGSAFDVAGVAAATSISSINLLVALYLCSLFASPLQPQSPKLQQLQQKQQQQQAVGAEWAALLRLAVPSCFAVCLEWWWYELMTIAAGYLSRPHVALAAAAIVIQTTSLMYTVPTTLAAAASARVGNELGAGRPDKARLAALVSVGLAFAGSGLGLSWAVLGRHAWARVFTMDRDVLALAATALPVVGLCELANCPQTAGCGVLRGTARPGTAAVINLMAFYGVGAPVAGALAFGLGMGFVGLILGLLAAQIACAILVGYVVFRTDWEVEALKAVDLVGPTVATIEAQEECGLFLA</sequence>
<feature type="transmembrane region" description="Helical" evidence="6">
    <location>
        <begin position="142"/>
        <end position="163"/>
    </location>
</feature>
<organism evidence="7 8">
    <name type="scientific">Ananas comosus</name>
    <name type="common">Pineapple</name>
    <name type="synonym">Ananas ananas</name>
    <dbReference type="NCBI Taxonomy" id="4615"/>
    <lineage>
        <taxon>Eukaryota</taxon>
        <taxon>Viridiplantae</taxon>
        <taxon>Streptophyta</taxon>
        <taxon>Embryophyta</taxon>
        <taxon>Tracheophyta</taxon>
        <taxon>Spermatophyta</taxon>
        <taxon>Magnoliopsida</taxon>
        <taxon>Liliopsida</taxon>
        <taxon>Poales</taxon>
        <taxon>Bromeliaceae</taxon>
        <taxon>Bromelioideae</taxon>
        <taxon>Ananas</taxon>
    </lineage>
</organism>
<evidence type="ECO:0000313" key="7">
    <source>
        <dbReference type="Proteomes" id="UP000515123"/>
    </source>
</evidence>
<feature type="transmembrane region" description="Helical" evidence="6">
    <location>
        <begin position="287"/>
        <end position="310"/>
    </location>
</feature>